<evidence type="ECO:0000313" key="4">
    <source>
        <dbReference type="Proteomes" id="UP000228859"/>
    </source>
</evidence>
<dbReference type="SUPFAM" id="SSF102405">
    <property type="entry name" value="MCP/YpsA-like"/>
    <property type="match status" value="1"/>
</dbReference>
<dbReference type="InterPro" id="IPR052341">
    <property type="entry name" value="LOG_family_nucleotidases"/>
</dbReference>
<evidence type="ECO:0000256" key="2">
    <source>
        <dbReference type="RuleBase" id="RU363015"/>
    </source>
</evidence>
<evidence type="ECO:0000256" key="1">
    <source>
        <dbReference type="ARBA" id="ARBA00000274"/>
    </source>
</evidence>
<evidence type="ECO:0000313" key="3">
    <source>
        <dbReference type="EMBL" id="DAB38888.1"/>
    </source>
</evidence>
<dbReference type="GO" id="GO:0008714">
    <property type="term" value="F:AMP nucleosidase activity"/>
    <property type="evidence" value="ECO:0007669"/>
    <property type="project" value="UniProtKB-EC"/>
</dbReference>
<proteinExistence type="inferred from homology"/>
<dbReference type="GO" id="GO:0009691">
    <property type="term" value="P:cytokinin biosynthetic process"/>
    <property type="evidence" value="ECO:0007669"/>
    <property type="project" value="UniProtKB-UniRule"/>
</dbReference>
<comment type="similarity">
    <text evidence="2">Belongs to the LOG family.</text>
</comment>
<dbReference type="Pfam" id="PF03641">
    <property type="entry name" value="Lysine_decarbox"/>
    <property type="match status" value="1"/>
</dbReference>
<gene>
    <name evidence="3" type="ORF">CFH83_03570</name>
</gene>
<reference evidence="3 4" key="1">
    <citation type="journal article" date="2017" name="Front. Microbiol.">
        <title>Comparative Genomic Analysis of the Class Epsilonproteobacteria and Proposed Reclassification to Epsilonbacteraeota (phyl. nov.).</title>
        <authorList>
            <person name="Waite D.W."/>
            <person name="Vanwonterghem I."/>
            <person name="Rinke C."/>
            <person name="Parks D.H."/>
            <person name="Zhang Y."/>
            <person name="Takai K."/>
            <person name="Sievert S.M."/>
            <person name="Simon J."/>
            <person name="Campbell B.J."/>
            <person name="Hanson T.E."/>
            <person name="Woyke T."/>
            <person name="Klotz M.G."/>
            <person name="Hugenholtz P."/>
        </authorList>
    </citation>
    <scope>NUCLEOTIDE SEQUENCE [LARGE SCALE GENOMIC DNA]</scope>
    <source>
        <strain evidence="3">UBA12443</strain>
    </source>
</reference>
<dbReference type="PANTHER" id="PTHR43393:SF2">
    <property type="entry name" value="CYTOKININ RIBOSIDE 5'-MONOPHOSPHATE PHOSPHORIBOHYDROLASE"/>
    <property type="match status" value="1"/>
</dbReference>
<dbReference type="NCBIfam" id="TIGR00730">
    <property type="entry name" value="Rossman fold protein, TIGR00730 family"/>
    <property type="match status" value="1"/>
</dbReference>
<dbReference type="PANTHER" id="PTHR43393">
    <property type="entry name" value="CYTOKININ RIBOSIDE 5'-MONOPHOSPHATE PHOSPHORIBOHYDROLASE"/>
    <property type="match status" value="1"/>
</dbReference>
<dbReference type="EC" id="3.2.2.n1" evidence="2"/>
<dbReference type="Proteomes" id="UP000228859">
    <property type="component" value="Unassembled WGS sequence"/>
</dbReference>
<comment type="caution">
    <text evidence="3">The sequence shown here is derived from an EMBL/GenBank/DDBJ whole genome shotgun (WGS) entry which is preliminary data.</text>
</comment>
<keyword evidence="2" id="KW-0378">Hydrolase</keyword>
<dbReference type="AlphaFoldDB" id="A0A2D3WEN2"/>
<accession>A0A2D3WEN2</accession>
<name>A0A2D3WEN2_9BACT</name>
<dbReference type="EMBL" id="DLUI01000057">
    <property type="protein sequence ID" value="DAB38888.1"/>
    <property type="molecule type" value="Genomic_DNA"/>
</dbReference>
<organism evidence="3 4">
    <name type="scientific">Sulfuricurvum kujiense</name>
    <dbReference type="NCBI Taxonomy" id="148813"/>
    <lineage>
        <taxon>Bacteria</taxon>
        <taxon>Pseudomonadati</taxon>
        <taxon>Campylobacterota</taxon>
        <taxon>Epsilonproteobacteria</taxon>
        <taxon>Campylobacterales</taxon>
        <taxon>Sulfurimonadaceae</taxon>
        <taxon>Sulfuricurvum</taxon>
    </lineage>
</organism>
<keyword evidence="2" id="KW-0203">Cytokinin biosynthesis</keyword>
<dbReference type="InterPro" id="IPR031100">
    <property type="entry name" value="LOG_fam"/>
</dbReference>
<dbReference type="InterPro" id="IPR005269">
    <property type="entry name" value="LOG"/>
</dbReference>
<protein>
    <recommendedName>
        <fullName evidence="2">Cytokinin riboside 5'-monophosphate phosphoribohydrolase</fullName>
        <ecNumber evidence="2">3.2.2.n1</ecNumber>
    </recommendedName>
</protein>
<sequence>MPPHHKKKEKEYPSSRYVKDIKSADVWSVFKIIADFVQGFDELGDLGPSVTIFGSARVDEKHPYYQQAMELSSMLGARGYNVITGGGPGVMEAANRGAYEHEDVESIGLNIELASEQQPNPYITKGRSFDYFFSRKVMLVKYSMAYVIFPGGFGTLDEMFEALTLIQTRKVWGVRLFVIGTEFYTPLIQFIRDKMLAEGMIDEADLKLMIVTDDLSLVVREIEKSLIAQIVTMEKEGLDKTKYYQVLSSYMADRDKVDESSI</sequence>
<dbReference type="RefSeq" id="WP_294895763.1">
    <property type="nucleotide sequence ID" value="NZ_DLUI01000057.1"/>
</dbReference>
<dbReference type="Gene3D" id="3.40.50.450">
    <property type="match status" value="1"/>
</dbReference>
<comment type="catalytic activity">
    <reaction evidence="1">
        <text>AMP + H2O = D-ribose 5-phosphate + adenine</text>
        <dbReference type="Rhea" id="RHEA:20129"/>
        <dbReference type="ChEBI" id="CHEBI:15377"/>
        <dbReference type="ChEBI" id="CHEBI:16708"/>
        <dbReference type="ChEBI" id="CHEBI:78346"/>
        <dbReference type="ChEBI" id="CHEBI:456215"/>
        <dbReference type="EC" id="3.2.2.4"/>
    </reaction>
</comment>
<dbReference type="GO" id="GO:0005829">
    <property type="term" value="C:cytosol"/>
    <property type="evidence" value="ECO:0007669"/>
    <property type="project" value="TreeGrafter"/>
</dbReference>